<organism evidence="1">
    <name type="scientific">Aspergillus niger</name>
    <dbReference type="NCBI Taxonomy" id="5061"/>
    <lineage>
        <taxon>Eukaryota</taxon>
        <taxon>Fungi</taxon>
        <taxon>Dikarya</taxon>
        <taxon>Ascomycota</taxon>
        <taxon>Pezizomycotina</taxon>
        <taxon>Eurotiomycetes</taxon>
        <taxon>Eurotiomycetidae</taxon>
        <taxon>Eurotiales</taxon>
        <taxon>Aspergillaceae</taxon>
        <taxon>Aspergillus</taxon>
        <taxon>Aspergillus subgen. Circumdati</taxon>
    </lineage>
</organism>
<dbReference type="VEuPathDB" id="FungiDB:An03g02520"/>
<proteinExistence type="predicted"/>
<protein>
    <submittedName>
        <fullName evidence="1">Uncharacterized protein</fullName>
    </submittedName>
</protein>
<evidence type="ECO:0000313" key="1">
    <source>
        <dbReference type="RefSeq" id="XP_059600275.1"/>
    </source>
</evidence>
<dbReference type="RefSeq" id="XP_059600275.1">
    <property type="nucleotide sequence ID" value="XM_059746972.1"/>
</dbReference>
<accession>A0AAJ8DY15</accession>
<dbReference type="KEGG" id="ang:An03g02520"/>
<name>A0AAJ8DY15_ASPNG</name>
<sequence>MPVLTLVASYPGGKDSHLRRIHTAWVASNHVPRQLGQSRRTGFKLFPAAGDHLPDLQTFKLLPMYKVKPIRMQIRSMVCRSSTHNAHFDDDRKWVYSIVWPHLLSSALVTFRFTISLSHNLKYLRLLYIKQFLSRGGRRKHPVLFKKKK</sequence>
<reference evidence="1" key="1">
    <citation type="submission" date="2025-02" db="EMBL/GenBank/DDBJ databases">
        <authorList>
            <consortium name="NCBI Genome Project"/>
        </authorList>
    </citation>
    <scope>NUCLEOTIDE SEQUENCE</scope>
</reference>
<dbReference type="AlphaFoldDB" id="A0AAJ8DY15"/>
<gene>
    <name evidence="1" type="ORF">An03g02520</name>
</gene>
<reference evidence="1" key="2">
    <citation type="submission" date="2025-08" db="UniProtKB">
        <authorList>
            <consortium name="RefSeq"/>
        </authorList>
    </citation>
    <scope>IDENTIFICATION</scope>
</reference>
<dbReference type="GeneID" id="84590662"/>